<dbReference type="RefSeq" id="WP_166231249.1">
    <property type="nucleotide sequence ID" value="NZ_CP049865.1"/>
</dbReference>
<reference evidence="4 5" key="1">
    <citation type="submission" date="2020-03" db="EMBL/GenBank/DDBJ databases">
        <title>Propioniciclava sp. nov., isolated from Hydrophilus acuminatus.</title>
        <authorList>
            <person name="Hyun D.-W."/>
            <person name="Bae J.-W."/>
        </authorList>
    </citation>
    <scope>NUCLEOTIDE SEQUENCE [LARGE SCALE GENOMIC DNA]</scope>
    <source>
        <strain evidence="4 5">HDW11</strain>
    </source>
</reference>
<dbReference type="Pfam" id="PF13462">
    <property type="entry name" value="Thioredoxin_4"/>
    <property type="match status" value="1"/>
</dbReference>
<evidence type="ECO:0000259" key="3">
    <source>
        <dbReference type="Pfam" id="PF13462"/>
    </source>
</evidence>
<feature type="transmembrane region" description="Helical" evidence="2">
    <location>
        <begin position="28"/>
        <end position="49"/>
    </location>
</feature>
<feature type="domain" description="Thioredoxin-like fold" evidence="3">
    <location>
        <begin position="91"/>
        <end position="244"/>
    </location>
</feature>
<keyword evidence="2" id="KW-1133">Transmembrane helix</keyword>
<feature type="compositionally biased region" description="Basic and acidic residues" evidence="1">
    <location>
        <begin position="7"/>
        <end position="16"/>
    </location>
</feature>
<name>A0A6G7Y3F9_9ACTN</name>
<evidence type="ECO:0000313" key="5">
    <source>
        <dbReference type="Proteomes" id="UP000501058"/>
    </source>
</evidence>
<accession>A0A6G7Y3F9</accession>
<evidence type="ECO:0000256" key="1">
    <source>
        <dbReference type="SAM" id="MobiDB-lite"/>
    </source>
</evidence>
<dbReference type="InterPro" id="IPR012336">
    <property type="entry name" value="Thioredoxin-like_fold"/>
</dbReference>
<feature type="region of interest" description="Disordered" evidence="1">
    <location>
        <begin position="1"/>
        <end position="20"/>
    </location>
</feature>
<evidence type="ECO:0000256" key="2">
    <source>
        <dbReference type="SAM" id="Phobius"/>
    </source>
</evidence>
<dbReference type="Gene3D" id="3.40.30.10">
    <property type="entry name" value="Glutaredoxin"/>
    <property type="match status" value="1"/>
</dbReference>
<dbReference type="AlphaFoldDB" id="A0A6G7Y3F9"/>
<protein>
    <submittedName>
        <fullName evidence="4">Thioredoxin domain-containing protein</fullName>
    </submittedName>
</protein>
<gene>
    <name evidence="4" type="ORF">G7070_01160</name>
</gene>
<dbReference type="Proteomes" id="UP000501058">
    <property type="component" value="Chromosome"/>
</dbReference>
<keyword evidence="2" id="KW-0472">Membrane</keyword>
<dbReference type="SUPFAM" id="SSF52833">
    <property type="entry name" value="Thioredoxin-like"/>
    <property type="match status" value="1"/>
</dbReference>
<keyword evidence="5" id="KW-1185">Reference proteome</keyword>
<keyword evidence="2" id="KW-0812">Transmembrane</keyword>
<evidence type="ECO:0000313" key="4">
    <source>
        <dbReference type="EMBL" id="QIK71147.1"/>
    </source>
</evidence>
<proteinExistence type="predicted"/>
<sequence length="266" mass="28064">MASNATNRRDQLRRQQEAAARQSRTTRIIGVAAGVLALVLIGVLVYAFVSQQPKGGETGGPGTTPLAAQIVPPNANADKDGLIVAQGAAGTPTVTMYLDYQCPNCRTFELGYGQMLDDEAKAGTWTLENKTMVFMDNNLQNTASTRAALAASCAATVDHYKEYSLEVYNNQALQEVRGSDGYSDQLLRETIPAKVGIAGDQLSTFQACYDGRATQDFVAAVDKAAYADGVTGTPSMAVNGKLLNLSLLKDTSPAGLKAFILANTGA</sequence>
<dbReference type="EMBL" id="CP049865">
    <property type="protein sequence ID" value="QIK71147.1"/>
    <property type="molecule type" value="Genomic_DNA"/>
</dbReference>
<dbReference type="KEGG" id="prv:G7070_01160"/>
<dbReference type="InterPro" id="IPR036249">
    <property type="entry name" value="Thioredoxin-like_sf"/>
</dbReference>
<organism evidence="4 5">
    <name type="scientific">Propioniciclava coleopterorum</name>
    <dbReference type="NCBI Taxonomy" id="2714937"/>
    <lineage>
        <taxon>Bacteria</taxon>
        <taxon>Bacillati</taxon>
        <taxon>Actinomycetota</taxon>
        <taxon>Actinomycetes</taxon>
        <taxon>Propionibacteriales</taxon>
        <taxon>Propionibacteriaceae</taxon>
        <taxon>Propioniciclava</taxon>
    </lineage>
</organism>